<evidence type="ECO:0000313" key="11">
    <source>
        <dbReference type="Proteomes" id="UP000199206"/>
    </source>
</evidence>
<dbReference type="NCBIfam" id="TIGR01979">
    <property type="entry name" value="sufS"/>
    <property type="match status" value="1"/>
</dbReference>
<dbReference type="GO" id="GO:0031071">
    <property type="term" value="F:cysteine desulfurase activity"/>
    <property type="evidence" value="ECO:0007669"/>
    <property type="project" value="UniProtKB-UniRule"/>
</dbReference>
<dbReference type="InterPro" id="IPR020578">
    <property type="entry name" value="Aminotrans_V_PyrdxlP_BS"/>
</dbReference>
<reference evidence="11" key="1">
    <citation type="submission" date="2016-10" db="EMBL/GenBank/DDBJ databases">
        <authorList>
            <person name="Varghese N."/>
            <person name="Submissions S."/>
        </authorList>
    </citation>
    <scope>NUCLEOTIDE SEQUENCE [LARGE SCALE GENOMIC DNA]</scope>
    <source>
        <strain evidence="11">S6-262</strain>
    </source>
</reference>
<evidence type="ECO:0000256" key="7">
    <source>
        <dbReference type="RuleBase" id="RU004504"/>
    </source>
</evidence>
<dbReference type="EC" id="2.8.1.7" evidence="3 8"/>
<keyword evidence="5 8" id="KW-0663">Pyridoxal phosphate</keyword>
<dbReference type="PANTHER" id="PTHR43586:SF8">
    <property type="entry name" value="CYSTEINE DESULFURASE 1, CHLOROPLASTIC"/>
    <property type="match status" value="1"/>
</dbReference>
<name>A0A1H8FV41_9SPHN</name>
<organism evidence="10 11">
    <name type="scientific">Sphingomonas gellani</name>
    <dbReference type="NCBI Taxonomy" id="1166340"/>
    <lineage>
        <taxon>Bacteria</taxon>
        <taxon>Pseudomonadati</taxon>
        <taxon>Pseudomonadota</taxon>
        <taxon>Alphaproteobacteria</taxon>
        <taxon>Sphingomonadales</taxon>
        <taxon>Sphingomonadaceae</taxon>
        <taxon>Sphingomonas</taxon>
    </lineage>
</organism>
<dbReference type="CDD" id="cd06453">
    <property type="entry name" value="SufS_like"/>
    <property type="match status" value="1"/>
</dbReference>
<evidence type="ECO:0000256" key="5">
    <source>
        <dbReference type="ARBA" id="ARBA00022898"/>
    </source>
</evidence>
<evidence type="ECO:0000256" key="6">
    <source>
        <dbReference type="ARBA" id="ARBA00050776"/>
    </source>
</evidence>
<dbReference type="InterPro" id="IPR010970">
    <property type="entry name" value="Cys_dSase_SufS"/>
</dbReference>
<dbReference type="Proteomes" id="UP000199206">
    <property type="component" value="Unassembled WGS sequence"/>
</dbReference>
<comment type="function">
    <text evidence="8">Catalyzes the removal of elemental sulfur and selenium atoms from L-cysteine, L-cystine, L-selenocysteine, and L-selenocystine to produce L-alanine.</text>
</comment>
<dbReference type="Gene3D" id="3.90.1150.10">
    <property type="entry name" value="Aspartate Aminotransferase, domain 1"/>
    <property type="match status" value="1"/>
</dbReference>
<evidence type="ECO:0000256" key="3">
    <source>
        <dbReference type="ARBA" id="ARBA00012239"/>
    </source>
</evidence>
<keyword evidence="11" id="KW-1185">Reference proteome</keyword>
<dbReference type="Pfam" id="PF00266">
    <property type="entry name" value="Aminotran_5"/>
    <property type="match status" value="1"/>
</dbReference>
<keyword evidence="4 8" id="KW-0808">Transferase</keyword>
<evidence type="ECO:0000256" key="8">
    <source>
        <dbReference type="RuleBase" id="RU004506"/>
    </source>
</evidence>
<dbReference type="Gene3D" id="3.40.640.10">
    <property type="entry name" value="Type I PLP-dependent aspartate aminotransferase-like (Major domain)"/>
    <property type="match status" value="1"/>
</dbReference>
<dbReference type="SUPFAM" id="SSF53383">
    <property type="entry name" value="PLP-dependent transferases"/>
    <property type="match status" value="1"/>
</dbReference>
<evidence type="ECO:0000256" key="2">
    <source>
        <dbReference type="ARBA" id="ARBA00010447"/>
    </source>
</evidence>
<proteinExistence type="inferred from homology"/>
<dbReference type="EMBL" id="FOCF01000006">
    <property type="protein sequence ID" value="SEN34958.1"/>
    <property type="molecule type" value="Genomic_DNA"/>
</dbReference>
<dbReference type="PANTHER" id="PTHR43586">
    <property type="entry name" value="CYSTEINE DESULFURASE"/>
    <property type="match status" value="1"/>
</dbReference>
<evidence type="ECO:0000313" key="10">
    <source>
        <dbReference type="EMBL" id="SEN34958.1"/>
    </source>
</evidence>
<dbReference type="InterPro" id="IPR015422">
    <property type="entry name" value="PyrdxlP-dep_Trfase_small"/>
</dbReference>
<evidence type="ECO:0000256" key="1">
    <source>
        <dbReference type="ARBA" id="ARBA00001933"/>
    </source>
</evidence>
<dbReference type="GO" id="GO:0030170">
    <property type="term" value="F:pyridoxal phosphate binding"/>
    <property type="evidence" value="ECO:0007669"/>
    <property type="project" value="UniProtKB-UniRule"/>
</dbReference>
<dbReference type="GO" id="GO:0006534">
    <property type="term" value="P:cysteine metabolic process"/>
    <property type="evidence" value="ECO:0007669"/>
    <property type="project" value="UniProtKB-UniRule"/>
</dbReference>
<comment type="cofactor">
    <cofactor evidence="1 7">
        <name>pyridoxal 5'-phosphate</name>
        <dbReference type="ChEBI" id="CHEBI:597326"/>
    </cofactor>
</comment>
<comment type="similarity">
    <text evidence="2 8">Belongs to the class-V pyridoxal-phosphate-dependent aminotransferase family. Csd subfamily.</text>
</comment>
<feature type="domain" description="Aminotransferase class V" evidence="9">
    <location>
        <begin position="24"/>
        <end position="391"/>
    </location>
</feature>
<evidence type="ECO:0000256" key="4">
    <source>
        <dbReference type="ARBA" id="ARBA00022679"/>
    </source>
</evidence>
<comment type="catalytic activity">
    <reaction evidence="6 8">
        <text>(sulfur carrier)-H + L-cysteine = (sulfur carrier)-SH + L-alanine</text>
        <dbReference type="Rhea" id="RHEA:43892"/>
        <dbReference type="Rhea" id="RHEA-COMP:14737"/>
        <dbReference type="Rhea" id="RHEA-COMP:14739"/>
        <dbReference type="ChEBI" id="CHEBI:29917"/>
        <dbReference type="ChEBI" id="CHEBI:35235"/>
        <dbReference type="ChEBI" id="CHEBI:57972"/>
        <dbReference type="ChEBI" id="CHEBI:64428"/>
        <dbReference type="EC" id="2.8.1.7"/>
    </reaction>
</comment>
<dbReference type="InterPro" id="IPR000192">
    <property type="entry name" value="Aminotrans_V_dom"/>
</dbReference>
<dbReference type="STRING" id="1166340.SAMN05192583_2563"/>
<dbReference type="AlphaFoldDB" id="A0A1H8FV41"/>
<gene>
    <name evidence="10" type="ORF">SAMN05192583_2563</name>
</gene>
<dbReference type="InterPro" id="IPR015424">
    <property type="entry name" value="PyrdxlP-dep_Trfase"/>
</dbReference>
<evidence type="ECO:0000259" key="9">
    <source>
        <dbReference type="Pfam" id="PF00266"/>
    </source>
</evidence>
<sequence length="403" mass="42795">MLMPDAAPLDRLADFPAIPEGWAYLDTAATAQKPAPVVDAITRAYGETYATVHRGVYQRSADMTLAFEAARRRVAGFIGAPSPDEVVFVRGATEGINLVAQCWAGTQLKAGDRILLSMLEHHSNIVPWQMVAERNGLGLDVVPLTADGRIDLDAMERMIRPEHKLVALAHVSNVLGSVLDAERAVRIAHAAGAKILLDGCQAVPRLAVDVAALGCDFYVFSGHKLYGPTGIGVLWGRSELLDAMPPYQGGGSMIDKVSFARTTYAPPPGRFEAGTPHIVGVLGLHAAIDYVEGIGLDAIHVHETALVARARDALGRINSVRLLGPDDSAGIVSFVVEGVHPHDVATILDEGRVAIRAGHHCAQPLMEALGVEATARASFGVYNGPADIDALVRGVERVSRIFG</sequence>
<dbReference type="PROSITE" id="PS00595">
    <property type="entry name" value="AA_TRANSFER_CLASS_5"/>
    <property type="match status" value="1"/>
</dbReference>
<protein>
    <recommendedName>
        <fullName evidence="3 8">Cysteine desulfurase</fullName>
        <ecNumber evidence="3 8">2.8.1.7</ecNumber>
    </recommendedName>
</protein>
<dbReference type="InterPro" id="IPR015421">
    <property type="entry name" value="PyrdxlP-dep_Trfase_major"/>
</dbReference>
<accession>A0A1H8FV41</accession>